<dbReference type="InterPro" id="IPR031304">
    <property type="entry name" value="SLT_2"/>
</dbReference>
<dbReference type="EC" id="3.2.1.-" evidence="3"/>
<dbReference type="EMBL" id="APVH01000002">
    <property type="protein sequence ID" value="EPX87038.1"/>
    <property type="molecule type" value="Genomic_DNA"/>
</dbReference>
<dbReference type="eggNOG" id="COG2951">
    <property type="taxonomic scope" value="Bacteria"/>
</dbReference>
<evidence type="ECO:0000259" key="2">
    <source>
        <dbReference type="Pfam" id="PF13406"/>
    </source>
</evidence>
<keyword evidence="3" id="KW-0378">Hydrolase</keyword>
<name>S9R4Z5_9RHOB</name>
<evidence type="ECO:0000259" key="1">
    <source>
        <dbReference type="Pfam" id="PF01471"/>
    </source>
</evidence>
<dbReference type="Gene3D" id="1.10.101.10">
    <property type="entry name" value="PGBD-like superfamily/PGBD"/>
    <property type="match status" value="1"/>
</dbReference>
<feature type="domain" description="Peptidoglycan binding-like" evidence="1">
    <location>
        <begin position="116"/>
        <end position="172"/>
    </location>
</feature>
<dbReference type="InterPro" id="IPR036366">
    <property type="entry name" value="PGBDSf"/>
</dbReference>
<dbReference type="GO" id="GO:0016798">
    <property type="term" value="F:hydrolase activity, acting on glycosyl bonds"/>
    <property type="evidence" value="ECO:0007669"/>
    <property type="project" value="UniProtKB-KW"/>
</dbReference>
<dbReference type="GO" id="GO:0008933">
    <property type="term" value="F:peptidoglycan lytic transglycosylase activity"/>
    <property type="evidence" value="ECO:0007669"/>
    <property type="project" value="TreeGrafter"/>
</dbReference>
<dbReference type="Gene3D" id="1.10.530.10">
    <property type="match status" value="1"/>
</dbReference>
<comment type="caution">
    <text evidence="3">The sequence shown here is derived from an EMBL/GenBank/DDBJ whole genome shotgun (WGS) entry which is preliminary data.</text>
</comment>
<dbReference type="eggNOG" id="COG3409">
    <property type="taxonomic scope" value="Bacteria"/>
</dbReference>
<dbReference type="PANTHER" id="PTHR30163:SF8">
    <property type="entry name" value="LYTIC MUREIN TRANSGLYCOSYLASE"/>
    <property type="match status" value="1"/>
</dbReference>
<dbReference type="Proteomes" id="UP000015347">
    <property type="component" value="Unassembled WGS sequence"/>
</dbReference>
<proteinExistence type="predicted"/>
<dbReference type="AlphaFoldDB" id="S9R4Z5"/>
<evidence type="ECO:0000313" key="4">
    <source>
        <dbReference type="Proteomes" id="UP000015347"/>
    </source>
</evidence>
<dbReference type="InterPro" id="IPR043426">
    <property type="entry name" value="MltB-like"/>
</dbReference>
<protein>
    <submittedName>
        <fullName evidence="3">Membrane-bound lytic murein transglycosylase B</fullName>
        <ecNumber evidence="3">3.2.1.-</ecNumber>
    </submittedName>
</protein>
<dbReference type="GO" id="GO:0009253">
    <property type="term" value="P:peptidoglycan catabolic process"/>
    <property type="evidence" value="ECO:0007669"/>
    <property type="project" value="TreeGrafter"/>
</dbReference>
<dbReference type="SUPFAM" id="SSF53955">
    <property type="entry name" value="Lysozyme-like"/>
    <property type="match status" value="1"/>
</dbReference>
<accession>S9R4Z5</accession>
<feature type="domain" description="Transglycosylase SLT" evidence="2">
    <location>
        <begin position="2"/>
        <end position="97"/>
    </location>
</feature>
<dbReference type="Pfam" id="PF13406">
    <property type="entry name" value="SLT_2"/>
    <property type="match status" value="1"/>
</dbReference>
<dbReference type="InterPro" id="IPR002477">
    <property type="entry name" value="Peptidoglycan-bd-like"/>
</dbReference>
<dbReference type="InterPro" id="IPR023346">
    <property type="entry name" value="Lysozyme-like_dom_sf"/>
</dbReference>
<dbReference type="SUPFAM" id="SSF47090">
    <property type="entry name" value="PGBD-like"/>
    <property type="match status" value="1"/>
</dbReference>
<dbReference type="STRING" id="1123237.Salmuc_03013"/>
<keyword evidence="4" id="KW-1185">Reference proteome</keyword>
<dbReference type="HOGENOM" id="CLU_035402_4_0_5"/>
<gene>
    <name evidence="3" type="ORF">Salmuc_03013</name>
</gene>
<keyword evidence="3" id="KW-0326">Glycosidase</keyword>
<dbReference type="Pfam" id="PF01471">
    <property type="entry name" value="PG_binding_1"/>
    <property type="match status" value="1"/>
</dbReference>
<sequence length="172" mass="18680">MLSDLGWRPGEPWLQEVRLPEGLDLSLTGLETTRTVAEWEQLGVEAREGRLDDARLPASVLLPQGAGGPAFMAYPNFRVYFEWNKSFVYVMTAAYFATRLEGAPVYDAGDPAQGLSGAQMKELQRRLAARGHDVGGIDGILGAGTRAAVRAVQAELGLPVDGWPTPRLLNML</sequence>
<evidence type="ECO:0000313" key="3">
    <source>
        <dbReference type="EMBL" id="EPX87038.1"/>
    </source>
</evidence>
<reference evidence="4" key="1">
    <citation type="journal article" date="2014" name="Stand. Genomic Sci.">
        <title>Genome sequence of the exopolysaccharide-producing Salipiger mucosus type strain (DSM 16094(T)), a moderately halophilic member of the Roseobacter clade.</title>
        <authorList>
            <person name="Riedel T."/>
            <person name="Spring S."/>
            <person name="Fiebig A."/>
            <person name="Petersen J."/>
            <person name="Kyrpides N.C."/>
            <person name="Goker M."/>
            <person name="Klenk H.P."/>
        </authorList>
    </citation>
    <scope>NUCLEOTIDE SEQUENCE [LARGE SCALE GENOMIC DNA]</scope>
    <source>
        <strain evidence="4">DSM 16094</strain>
    </source>
</reference>
<dbReference type="InterPro" id="IPR036365">
    <property type="entry name" value="PGBD-like_sf"/>
</dbReference>
<organism evidence="3 4">
    <name type="scientific">Salipiger mucosus DSM 16094</name>
    <dbReference type="NCBI Taxonomy" id="1123237"/>
    <lineage>
        <taxon>Bacteria</taxon>
        <taxon>Pseudomonadati</taxon>
        <taxon>Pseudomonadota</taxon>
        <taxon>Alphaproteobacteria</taxon>
        <taxon>Rhodobacterales</taxon>
        <taxon>Roseobacteraceae</taxon>
        <taxon>Salipiger</taxon>
    </lineage>
</organism>
<dbReference type="PANTHER" id="PTHR30163">
    <property type="entry name" value="MEMBRANE-BOUND LYTIC MUREIN TRANSGLYCOSYLASE B"/>
    <property type="match status" value="1"/>
</dbReference>